<keyword evidence="4" id="KW-1185">Reference proteome</keyword>
<accession>A0ABP6RAQ8</accession>
<feature type="compositionally biased region" description="Low complexity" evidence="1">
    <location>
        <begin position="11"/>
        <end position="31"/>
    </location>
</feature>
<dbReference type="InterPro" id="IPR017946">
    <property type="entry name" value="PLC-like_Pdiesterase_TIM-brl"/>
</dbReference>
<feature type="domain" description="GP-PDE" evidence="2">
    <location>
        <begin position="47"/>
        <end position="342"/>
    </location>
</feature>
<dbReference type="Gene3D" id="3.20.20.190">
    <property type="entry name" value="Phosphatidylinositol (PI) phosphodiesterase"/>
    <property type="match status" value="1"/>
</dbReference>
<dbReference type="EMBL" id="BAAAYG010000003">
    <property type="protein sequence ID" value="GAA3281141.1"/>
    <property type="molecule type" value="Genomic_DNA"/>
</dbReference>
<dbReference type="RefSeq" id="WP_344719023.1">
    <property type="nucleotide sequence ID" value="NZ_BAAAYG010000003.1"/>
</dbReference>
<feature type="region of interest" description="Disordered" evidence="1">
    <location>
        <begin position="1"/>
        <end position="35"/>
    </location>
</feature>
<protein>
    <submittedName>
        <fullName evidence="3">Glycerophosphodiester phosphodiesterase</fullName>
    </submittedName>
</protein>
<dbReference type="SUPFAM" id="SSF51695">
    <property type="entry name" value="PLC-like phosphodiesterases"/>
    <property type="match status" value="1"/>
</dbReference>
<reference evidence="4" key="1">
    <citation type="journal article" date="2019" name="Int. J. Syst. Evol. Microbiol.">
        <title>The Global Catalogue of Microorganisms (GCM) 10K type strain sequencing project: providing services to taxonomists for standard genome sequencing and annotation.</title>
        <authorList>
            <consortium name="The Broad Institute Genomics Platform"/>
            <consortium name="The Broad Institute Genome Sequencing Center for Infectious Disease"/>
            <person name="Wu L."/>
            <person name="Ma J."/>
        </authorList>
    </citation>
    <scope>NUCLEOTIDE SEQUENCE [LARGE SCALE GENOMIC DNA]</scope>
    <source>
        <strain evidence="4">JCM 11483</strain>
    </source>
</reference>
<comment type="caution">
    <text evidence="3">The sequence shown here is derived from an EMBL/GenBank/DDBJ whole genome shotgun (WGS) entry which is preliminary data.</text>
</comment>
<dbReference type="PANTHER" id="PTHR46211:SF1">
    <property type="entry name" value="GLYCEROPHOSPHODIESTER PHOSPHODIESTERASE, CYTOPLASMIC"/>
    <property type="match status" value="1"/>
</dbReference>
<dbReference type="PANTHER" id="PTHR46211">
    <property type="entry name" value="GLYCEROPHOSPHORYL DIESTER PHOSPHODIESTERASE"/>
    <property type="match status" value="1"/>
</dbReference>
<dbReference type="Pfam" id="PF03009">
    <property type="entry name" value="GDPD"/>
    <property type="match status" value="1"/>
</dbReference>
<dbReference type="Proteomes" id="UP001501736">
    <property type="component" value="Unassembled WGS sequence"/>
</dbReference>
<evidence type="ECO:0000259" key="2">
    <source>
        <dbReference type="PROSITE" id="PS51704"/>
    </source>
</evidence>
<dbReference type="InterPro" id="IPR030395">
    <property type="entry name" value="GP_PDE_dom"/>
</dbReference>
<proteinExistence type="predicted"/>
<organism evidence="3 4">
    <name type="scientific">Nesterenkonia halobia</name>
    <dbReference type="NCBI Taxonomy" id="37922"/>
    <lineage>
        <taxon>Bacteria</taxon>
        <taxon>Bacillati</taxon>
        <taxon>Actinomycetota</taxon>
        <taxon>Actinomycetes</taxon>
        <taxon>Micrococcales</taxon>
        <taxon>Micrococcaceae</taxon>
        <taxon>Nesterenkonia</taxon>
    </lineage>
</organism>
<evidence type="ECO:0000313" key="4">
    <source>
        <dbReference type="Proteomes" id="UP001501736"/>
    </source>
</evidence>
<dbReference type="PROSITE" id="PS51704">
    <property type="entry name" value="GP_PDE"/>
    <property type="match status" value="1"/>
</dbReference>
<gene>
    <name evidence="3" type="ORF">GCM10020260_06270</name>
</gene>
<sequence length="351" mass="38184">MSGSAGQPEDSTSSLAGPTPATTAAPRADSSLVPDDLQAVGGGRRRARVFAHRGSSGLFAEHTRAAYRRALEEGADGLEIDVHLSRDGEVVCFHDATVDRTSDGAGAVADLTLGELRGLDVHSWKTPHLPAEYGAASEQLMTLHDTLELLADAGRDVRLAVELKHPSPYGHQLEERVLQVLFRHGWDPETSTLRGRPPEPGTPAPQIVVSFMSFYPAALRHLAEMVPTERLCALFNDVTARQVTRRVEHLKFWAFAARPVVSAVMRGASRDAEALVWNARVGIAGPGLRTVRRRRAEVKAWLARGTTLRVWTVDDPADAQFLLDLGVGEMTTNRPARIIEAVTAPQTPDRR</sequence>
<name>A0ABP6RAQ8_9MICC</name>
<evidence type="ECO:0000256" key="1">
    <source>
        <dbReference type="SAM" id="MobiDB-lite"/>
    </source>
</evidence>
<evidence type="ECO:0000313" key="3">
    <source>
        <dbReference type="EMBL" id="GAA3281141.1"/>
    </source>
</evidence>